<dbReference type="PANTHER" id="PTHR13799">
    <property type="entry name" value="NGG1 INTERACTING FACTOR 3"/>
    <property type="match status" value="1"/>
</dbReference>
<evidence type="ECO:0000313" key="4">
    <source>
        <dbReference type="Proteomes" id="UP000191024"/>
    </source>
</evidence>
<feature type="binding site" evidence="2">
    <location>
        <position position="254"/>
    </location>
    <ligand>
        <name>a divalent metal cation</name>
        <dbReference type="ChEBI" id="CHEBI:60240"/>
        <label>1</label>
    </ligand>
</feature>
<comment type="similarity">
    <text evidence="1">Belongs to the GTP cyclohydrolase I type 2/NIF3 family.</text>
</comment>
<evidence type="ECO:0000256" key="2">
    <source>
        <dbReference type="PIRSR" id="PIRSR602678-1"/>
    </source>
</evidence>
<dbReference type="InterPro" id="IPR036069">
    <property type="entry name" value="DUF34/NIF3_sf"/>
</dbReference>
<keyword evidence="4" id="KW-1185">Reference proteome</keyword>
<keyword evidence="2" id="KW-0479">Metal-binding</keyword>
<feature type="binding site" evidence="2">
    <location>
        <position position="77"/>
    </location>
    <ligand>
        <name>a divalent metal cation</name>
        <dbReference type="ChEBI" id="CHEBI:60240"/>
        <label>1</label>
    </ligand>
</feature>
<evidence type="ECO:0000256" key="1">
    <source>
        <dbReference type="ARBA" id="ARBA00006964"/>
    </source>
</evidence>
<feature type="binding site" evidence="2">
    <location>
        <position position="116"/>
    </location>
    <ligand>
        <name>a divalent metal cation</name>
        <dbReference type="ChEBI" id="CHEBI:60240"/>
        <label>1</label>
    </ligand>
</feature>
<evidence type="ECO:0000313" key="3">
    <source>
        <dbReference type="EMBL" id="SCU86551.1"/>
    </source>
</evidence>
<sequence>MSKALSRAQLDELMKIVTKLYPASYADGSWDNTGLLIDCSTTETLVVKPKALLTVDLTSAVAQEAIDKNCNVILAYHPFIFPSWKKLSPTSNPQHGSAIKLIQHGISVYCPHTAVDAAKKGVNDWLVGSLGSGRGIVAAARSIESVEPVGDDQKSEVGYGRVVTLNRSLPLSQIITNVKRTLNIDHLQVASKFDDLNLHEIKKIALCAGSGSGVFRNLKEEVDLYYTGELSHHEILKYKEMGKAVIVCNHSNTERQFLVDVMSKKLTEFGIDVVVSENDCDPLRVV</sequence>
<dbReference type="AlphaFoldDB" id="A0A1G4J9W9"/>
<dbReference type="EMBL" id="LT598463">
    <property type="protein sequence ID" value="SCU86551.1"/>
    <property type="molecule type" value="Genomic_DNA"/>
</dbReference>
<dbReference type="InterPro" id="IPR002678">
    <property type="entry name" value="DUF34/NIF3"/>
</dbReference>
<dbReference type="Proteomes" id="UP000191024">
    <property type="component" value="Chromosome D"/>
</dbReference>
<dbReference type="STRING" id="1230905.A0A1G4J9W9"/>
<protein>
    <submittedName>
        <fullName evidence="3">LAMI_0D02586g1_1</fullName>
    </submittedName>
</protein>
<accession>A0A1G4J9W9</accession>
<reference evidence="3 4" key="1">
    <citation type="submission" date="2016-03" db="EMBL/GenBank/DDBJ databases">
        <authorList>
            <person name="Devillers H."/>
        </authorList>
    </citation>
    <scope>NUCLEOTIDE SEQUENCE [LARGE SCALE GENOMIC DNA]</scope>
    <source>
        <strain evidence="3">CBS 11717</strain>
    </source>
</reference>
<dbReference type="FunFam" id="3.40.1390.30:FF:000001">
    <property type="entry name" value="GTP cyclohydrolase 1 type 2"/>
    <property type="match status" value="1"/>
</dbReference>
<dbReference type="SUPFAM" id="SSF102705">
    <property type="entry name" value="NIF3 (NGG1p interacting factor 3)-like"/>
    <property type="match status" value="1"/>
</dbReference>
<dbReference type="GO" id="GO:0005739">
    <property type="term" value="C:mitochondrion"/>
    <property type="evidence" value="ECO:0007669"/>
    <property type="project" value="TreeGrafter"/>
</dbReference>
<dbReference type="PANTHER" id="PTHR13799:SF13">
    <property type="entry name" value="NIF3-LIKE PROTEIN 1"/>
    <property type="match status" value="1"/>
</dbReference>
<dbReference type="NCBIfam" id="TIGR00486">
    <property type="entry name" value="YbgI_SA1388"/>
    <property type="match status" value="1"/>
</dbReference>
<dbReference type="GO" id="GO:0046872">
    <property type="term" value="F:metal ion binding"/>
    <property type="evidence" value="ECO:0007669"/>
    <property type="project" value="UniProtKB-KW"/>
</dbReference>
<organism evidence="3 4">
    <name type="scientific">Lachancea mirantina</name>
    <dbReference type="NCBI Taxonomy" id="1230905"/>
    <lineage>
        <taxon>Eukaryota</taxon>
        <taxon>Fungi</taxon>
        <taxon>Dikarya</taxon>
        <taxon>Ascomycota</taxon>
        <taxon>Saccharomycotina</taxon>
        <taxon>Saccharomycetes</taxon>
        <taxon>Saccharomycetales</taxon>
        <taxon>Saccharomycetaceae</taxon>
        <taxon>Lachancea</taxon>
    </lineage>
</organism>
<feature type="binding site" evidence="2">
    <location>
        <position position="250"/>
    </location>
    <ligand>
        <name>a divalent metal cation</name>
        <dbReference type="ChEBI" id="CHEBI:60240"/>
        <label>1</label>
    </ligand>
</feature>
<dbReference type="Gene3D" id="3.40.1390.30">
    <property type="entry name" value="NIF3 (NGG1p interacting factor 3)-like"/>
    <property type="match status" value="1"/>
</dbReference>
<name>A0A1G4J9W9_9SACH</name>
<dbReference type="OrthoDB" id="3345469at2759"/>
<proteinExistence type="inferred from homology"/>
<gene>
    <name evidence="3" type="ORF">LAMI_0D02586G</name>
</gene>
<dbReference type="Pfam" id="PF01784">
    <property type="entry name" value="DUF34_NIF3"/>
    <property type="match status" value="1"/>
</dbReference>